<dbReference type="Proteomes" id="UP001595555">
    <property type="component" value="Unassembled WGS sequence"/>
</dbReference>
<feature type="transmembrane region" description="Helical" evidence="1">
    <location>
        <begin position="458"/>
        <end position="482"/>
    </location>
</feature>
<keyword evidence="1" id="KW-1133">Transmembrane helix</keyword>
<dbReference type="Gene3D" id="3.30.70.1320">
    <property type="entry name" value="Multidrug efflux transporter AcrB pore domain like"/>
    <property type="match status" value="1"/>
</dbReference>
<dbReference type="PANTHER" id="PTHR32063">
    <property type="match status" value="1"/>
</dbReference>
<feature type="transmembrane region" description="Helical" evidence="1">
    <location>
        <begin position="360"/>
        <end position="380"/>
    </location>
</feature>
<dbReference type="Gene3D" id="3.30.70.1440">
    <property type="entry name" value="Multidrug efflux transporter AcrB pore domain"/>
    <property type="match status" value="1"/>
</dbReference>
<feature type="transmembrane region" description="Helical" evidence="1">
    <location>
        <begin position="12"/>
        <end position="30"/>
    </location>
</feature>
<dbReference type="InterPro" id="IPR027463">
    <property type="entry name" value="AcrB_DN_DC_subdom"/>
</dbReference>
<dbReference type="Gene3D" id="3.30.2090.10">
    <property type="entry name" value="Multidrug efflux transporter AcrB TolC docking domain, DN and DC subdomains"/>
    <property type="match status" value="2"/>
</dbReference>
<protein>
    <submittedName>
        <fullName evidence="2">Efflux RND transporter permease subunit</fullName>
    </submittedName>
</protein>
<keyword evidence="1" id="KW-0812">Transmembrane</keyword>
<dbReference type="SUPFAM" id="SSF82714">
    <property type="entry name" value="Multidrug efflux transporter AcrB TolC docking domain, DN and DC subdomains"/>
    <property type="match status" value="1"/>
</dbReference>
<feature type="transmembrane region" description="Helical" evidence="1">
    <location>
        <begin position="943"/>
        <end position="961"/>
    </location>
</feature>
<dbReference type="PANTHER" id="PTHR32063:SF8">
    <property type="entry name" value="CATION EFFLUX PROTEIN"/>
    <property type="match status" value="1"/>
</dbReference>
<evidence type="ECO:0000256" key="1">
    <source>
        <dbReference type="SAM" id="Phobius"/>
    </source>
</evidence>
<feature type="transmembrane region" description="Helical" evidence="1">
    <location>
        <begin position="967"/>
        <end position="990"/>
    </location>
</feature>
<dbReference type="SUPFAM" id="SSF82693">
    <property type="entry name" value="Multidrug efflux transporter AcrB pore domain, PN1, PN2, PC1 and PC2 subdomains"/>
    <property type="match status" value="2"/>
</dbReference>
<comment type="caution">
    <text evidence="2">The sequence shown here is derived from an EMBL/GenBank/DDBJ whole genome shotgun (WGS) entry which is preliminary data.</text>
</comment>
<evidence type="ECO:0000313" key="3">
    <source>
        <dbReference type="Proteomes" id="UP001595555"/>
    </source>
</evidence>
<organism evidence="2 3">
    <name type="scientific">Cellvibrio fontiphilus</name>
    <dbReference type="NCBI Taxonomy" id="1815559"/>
    <lineage>
        <taxon>Bacteria</taxon>
        <taxon>Pseudomonadati</taxon>
        <taxon>Pseudomonadota</taxon>
        <taxon>Gammaproteobacteria</taxon>
        <taxon>Cellvibrionales</taxon>
        <taxon>Cellvibrionaceae</taxon>
        <taxon>Cellvibrio</taxon>
    </lineage>
</organism>
<name>A0ABV7FFE8_9GAMM</name>
<dbReference type="EMBL" id="JBHRTF010000003">
    <property type="protein sequence ID" value="MFC3115325.1"/>
    <property type="molecule type" value="Genomic_DNA"/>
</dbReference>
<proteinExistence type="predicted"/>
<keyword evidence="1" id="KW-0472">Membrane</keyword>
<gene>
    <name evidence="2" type="ORF">ACFODX_07130</name>
</gene>
<feature type="transmembrane region" description="Helical" evidence="1">
    <location>
        <begin position="1049"/>
        <end position="1069"/>
    </location>
</feature>
<dbReference type="SUPFAM" id="SSF82866">
    <property type="entry name" value="Multidrug efflux transporter AcrB transmembrane domain"/>
    <property type="match status" value="2"/>
</dbReference>
<reference evidence="3" key="1">
    <citation type="journal article" date="2019" name="Int. J. Syst. Evol. Microbiol.">
        <title>The Global Catalogue of Microorganisms (GCM) 10K type strain sequencing project: providing services to taxonomists for standard genome sequencing and annotation.</title>
        <authorList>
            <consortium name="The Broad Institute Genomics Platform"/>
            <consortium name="The Broad Institute Genome Sequencing Center for Infectious Disease"/>
            <person name="Wu L."/>
            <person name="Ma J."/>
        </authorList>
    </citation>
    <scope>NUCLEOTIDE SEQUENCE [LARGE SCALE GENOMIC DNA]</scope>
    <source>
        <strain evidence="3">KCTC 52237</strain>
    </source>
</reference>
<feature type="transmembrane region" description="Helical" evidence="1">
    <location>
        <begin position="431"/>
        <end position="452"/>
    </location>
</feature>
<accession>A0ABV7FFE8</accession>
<dbReference type="InterPro" id="IPR001036">
    <property type="entry name" value="Acrflvin-R"/>
</dbReference>
<feature type="transmembrane region" description="Helical" evidence="1">
    <location>
        <begin position="1018"/>
        <end position="1037"/>
    </location>
</feature>
<sequence>MWIVNIALRRPYTFIVAAILILLAMPFVLVRMPTDIFPQINIPVVAQLWEYRGMTAKEMSERVTAQAERELGQAVDNVAHTESFSAAGMGIVKVFFQPGTDINTALTQTTMSANGAARGMPQGIQAGRVRAWSASELPVVQLSISSDSLSDIEIGDAAGTVLRPIVSSKKGLSLTFPYGSRSRQISVDINAAALLANNITPAEVVAAMGAQNLILPTGTMKVGDSEFDIKLNGAIATIDEIGNIPLRSERGRTLLLRDVANVRDGFLPATTIARQNGSRSVLNSVLAFGGVSTIEAVNHIKNSIPEMLAKMPEGIDIKLMFDQSIFVKAAINNVVHEGLIAACLTTSLILLFLGNWRSTLIIAVSIPLSIMVSLICLHLIGQTINLMTLGGLALAVGILVDDATVEIENVERHMAMGKGPLQAILDGAQEIAVPAFVSTLCICIVFVPMFFLDGIASYLFIPLGQAVVFAMIASYVISRTLVPTLVMFMMRNHAATQHTNSIAQHTHSDNQQTHDISQLHTVENSAKPHNRFMRVHLRFNRGFENFRSRFTLVMAELLQKPKRAIACFLGFCVLSIGLFPLLGQDLFPVVDSGQLRLHVRAPSGTRLEQMPALIDEIHKEIRAVIPAEQMGDMLDIIGGPYSTINTLNGNSGSAESADTEILFSFKKGGLSGNTEEMDSNAIMKQLRLILPQRFPHVEFFFQPADQISQTLNFGIPAPIDVQFIGGKAQDVLPITAQFNHALRNIPGIVDAHVYQRWSKPTLSLQMNRTQLHQLGLSARNVAENMMISLSGSMQTTPTYWLNEANGNTYNIGAKTIEMEMDSLEELLAIPIGKGSDGKQQLLGNLVTYERSSQVSAVNRYNNTSMINIHANFQERDLGAISRDINKLIAEFKNQLPRGVEIKVRGQIETLNEAFNGLTLGILMAVVLVYFLVVINFQSWLDPLIIISALPAALAGIAWMLFLTGTTLSVPALTGTIMTMGVATANSILLVSFARTRLQEGAAPIAAALDAAATRLRPVLMTACAMMAGMLPMALGLGQGGEQNAPLGRAVIGGLLFATVSTLVFVPLVFASIHQYLLKRTPHGQSVSAFSY</sequence>
<keyword evidence="3" id="KW-1185">Reference proteome</keyword>
<dbReference type="Pfam" id="PF00873">
    <property type="entry name" value="ACR_tran"/>
    <property type="match status" value="1"/>
</dbReference>
<dbReference type="Gene3D" id="3.30.70.1430">
    <property type="entry name" value="Multidrug efflux transporter AcrB pore domain"/>
    <property type="match status" value="2"/>
</dbReference>
<feature type="transmembrane region" description="Helical" evidence="1">
    <location>
        <begin position="913"/>
        <end position="936"/>
    </location>
</feature>
<dbReference type="Gene3D" id="1.20.1640.10">
    <property type="entry name" value="Multidrug efflux transporter AcrB transmembrane domain"/>
    <property type="match status" value="2"/>
</dbReference>
<feature type="transmembrane region" description="Helical" evidence="1">
    <location>
        <begin position="564"/>
        <end position="582"/>
    </location>
</feature>
<evidence type="ECO:0000313" key="2">
    <source>
        <dbReference type="EMBL" id="MFC3115325.1"/>
    </source>
</evidence>
<dbReference type="RefSeq" id="WP_378117517.1">
    <property type="nucleotide sequence ID" value="NZ_JBHRTF010000003.1"/>
</dbReference>
<dbReference type="PRINTS" id="PR00702">
    <property type="entry name" value="ACRIFLAVINRP"/>
</dbReference>